<dbReference type="PANTHER" id="PTHR12598">
    <property type="entry name" value="COPPER HOMEOSTASIS PROTEIN CUTC"/>
    <property type="match status" value="1"/>
</dbReference>
<protein>
    <recommendedName>
        <fullName evidence="2">PF03932 family protein CutC</fullName>
    </recommendedName>
</protein>
<dbReference type="HAMAP" id="MF_00795">
    <property type="entry name" value="CutC"/>
    <property type="match status" value="1"/>
</dbReference>
<keyword evidence="2" id="KW-0963">Cytoplasm</keyword>
<dbReference type="SUPFAM" id="SSF110395">
    <property type="entry name" value="CutC-like"/>
    <property type="match status" value="1"/>
</dbReference>
<dbReference type="PANTHER" id="PTHR12598:SF0">
    <property type="entry name" value="COPPER HOMEOSTASIS PROTEIN CUTC HOMOLOG"/>
    <property type="match status" value="1"/>
</dbReference>
<dbReference type="InterPro" id="IPR036822">
    <property type="entry name" value="CutC-like_dom_sf"/>
</dbReference>
<evidence type="ECO:0000256" key="2">
    <source>
        <dbReference type="HAMAP-Rule" id="MF_00795"/>
    </source>
</evidence>
<comment type="similarity">
    <text evidence="1 2">Belongs to the CutC family.</text>
</comment>
<dbReference type="STRING" id="1579316.RC74_20335"/>
<dbReference type="AlphaFoldDB" id="A0A126V568"/>
<dbReference type="OrthoDB" id="9815677at2"/>
<evidence type="ECO:0000313" key="3">
    <source>
        <dbReference type="EMBL" id="AML53287.1"/>
    </source>
</evidence>
<name>A0A126V568_9RHOB</name>
<dbReference type="GO" id="GO:0005737">
    <property type="term" value="C:cytoplasm"/>
    <property type="evidence" value="ECO:0007669"/>
    <property type="project" value="UniProtKB-SubCell"/>
</dbReference>
<reference evidence="3 4" key="1">
    <citation type="submission" date="2016-02" db="EMBL/GenBank/DDBJ databases">
        <title>Complete genome sequence of Halocynthiibacter arcticus PAMC 20958t from arctic marine sediment.</title>
        <authorList>
            <person name="Lee Y.M."/>
            <person name="Baek K."/>
            <person name="Lee H.K."/>
            <person name="Shin S.C."/>
        </authorList>
    </citation>
    <scope>NUCLEOTIDE SEQUENCE [LARGE SCALE GENOMIC DNA]</scope>
    <source>
        <strain evidence="3">PAMC 20958</strain>
    </source>
</reference>
<comment type="caution">
    <text evidence="2">Once thought to be involved in copper homeostasis, experiments in E.coli have shown this is not the case.</text>
</comment>
<dbReference type="Pfam" id="PF03932">
    <property type="entry name" value="CutC"/>
    <property type="match status" value="1"/>
</dbReference>
<accession>A0A126V568</accession>
<dbReference type="Proteomes" id="UP000070371">
    <property type="component" value="Chromosome"/>
</dbReference>
<keyword evidence="4" id="KW-1185">Reference proteome</keyword>
<evidence type="ECO:0000256" key="1">
    <source>
        <dbReference type="ARBA" id="ARBA00007768"/>
    </source>
</evidence>
<organism evidence="3 4">
    <name type="scientific">Falsihalocynthiibacter arcticus</name>
    <dbReference type="NCBI Taxonomy" id="1579316"/>
    <lineage>
        <taxon>Bacteria</taxon>
        <taxon>Pseudomonadati</taxon>
        <taxon>Pseudomonadota</taxon>
        <taxon>Alphaproteobacteria</taxon>
        <taxon>Rhodobacterales</taxon>
        <taxon>Roseobacteraceae</taxon>
        <taxon>Falsihalocynthiibacter</taxon>
    </lineage>
</organism>
<dbReference type="Gene3D" id="3.20.20.380">
    <property type="entry name" value="Copper homeostasis (CutC) domain"/>
    <property type="match status" value="1"/>
</dbReference>
<dbReference type="InterPro" id="IPR005627">
    <property type="entry name" value="CutC-like"/>
</dbReference>
<dbReference type="RefSeq" id="WP_039003277.1">
    <property type="nucleotide sequence ID" value="NZ_CP014327.1"/>
</dbReference>
<sequence length="242" mass="25629">MKSTPFKLEVCIDTPDGLQACQNGVDTIELCSALAVGGLTPSAGQISLARTSFVPVHAMIRPRAGNFIYLPHEIDVALGDIDAVKSAKLAGIVIGASTAEAMLDLPVLNKMIAASGSLIRTLHRVIDTLDDPFVALDQAIDLGFSRILTSGSSFNAQDGMACLRKLQERARGRIEIVAGSGVNARNILEIGNATGVRSFHASCRSPVEQDKITVGFGFAPEFMNKTDPQKIKQLRSVLVAAA</sequence>
<dbReference type="GO" id="GO:0005507">
    <property type="term" value="F:copper ion binding"/>
    <property type="evidence" value="ECO:0007669"/>
    <property type="project" value="TreeGrafter"/>
</dbReference>
<comment type="subcellular location">
    <subcellularLocation>
        <location evidence="2">Cytoplasm</location>
    </subcellularLocation>
</comment>
<proteinExistence type="inferred from homology"/>
<evidence type="ECO:0000313" key="4">
    <source>
        <dbReference type="Proteomes" id="UP000070371"/>
    </source>
</evidence>
<dbReference type="EMBL" id="CP014327">
    <property type="protein sequence ID" value="AML53287.1"/>
    <property type="molecule type" value="Genomic_DNA"/>
</dbReference>
<dbReference type="KEGG" id="hat:RC74_20335"/>
<gene>
    <name evidence="2" type="primary">cutC</name>
    <name evidence="3" type="ORF">RC74_20335</name>
</gene>